<evidence type="ECO:0000256" key="1">
    <source>
        <dbReference type="ARBA" id="ARBA00004141"/>
    </source>
</evidence>
<name>A0A7S0VUD8_9CRYP</name>
<dbReference type="PANTHER" id="PTHR12308">
    <property type="entry name" value="ANOCTAMIN"/>
    <property type="match status" value="1"/>
</dbReference>
<dbReference type="Pfam" id="PF04547">
    <property type="entry name" value="Anoctamin"/>
    <property type="match status" value="1"/>
</dbReference>
<dbReference type="GO" id="GO:0005254">
    <property type="term" value="F:chloride channel activity"/>
    <property type="evidence" value="ECO:0007669"/>
    <property type="project" value="TreeGrafter"/>
</dbReference>
<evidence type="ECO:0000256" key="4">
    <source>
        <dbReference type="ARBA" id="ARBA00023136"/>
    </source>
</evidence>
<feature type="domain" description="Anoctamin transmembrane" evidence="6">
    <location>
        <begin position="144"/>
        <end position="590"/>
    </location>
</feature>
<reference evidence="7" key="1">
    <citation type="submission" date="2021-01" db="EMBL/GenBank/DDBJ databases">
        <authorList>
            <person name="Corre E."/>
            <person name="Pelletier E."/>
            <person name="Niang G."/>
            <person name="Scheremetjew M."/>
            <person name="Finn R."/>
            <person name="Kale V."/>
            <person name="Holt S."/>
            <person name="Cochrane G."/>
            <person name="Meng A."/>
            <person name="Brown T."/>
            <person name="Cohen L."/>
        </authorList>
    </citation>
    <scope>NUCLEOTIDE SEQUENCE</scope>
    <source>
        <strain evidence="7">CCMP443</strain>
    </source>
</reference>
<evidence type="ECO:0000256" key="5">
    <source>
        <dbReference type="SAM" id="Phobius"/>
    </source>
</evidence>
<organism evidence="7">
    <name type="scientific">Hemiselmis tepida</name>
    <dbReference type="NCBI Taxonomy" id="464990"/>
    <lineage>
        <taxon>Eukaryota</taxon>
        <taxon>Cryptophyceae</taxon>
        <taxon>Cryptomonadales</taxon>
        <taxon>Hemiselmidaceae</taxon>
        <taxon>Hemiselmis</taxon>
    </lineage>
</organism>
<feature type="transmembrane region" description="Helical" evidence="5">
    <location>
        <begin position="473"/>
        <end position="492"/>
    </location>
</feature>
<accession>A0A7S0VUD8</accession>
<feature type="transmembrane region" description="Helical" evidence="5">
    <location>
        <begin position="305"/>
        <end position="325"/>
    </location>
</feature>
<dbReference type="AlphaFoldDB" id="A0A7S0VUD8"/>
<dbReference type="PANTHER" id="PTHR12308:SF73">
    <property type="entry name" value="ANOCTAMIN"/>
    <property type="match status" value="1"/>
</dbReference>
<evidence type="ECO:0000259" key="6">
    <source>
        <dbReference type="Pfam" id="PF04547"/>
    </source>
</evidence>
<evidence type="ECO:0000256" key="3">
    <source>
        <dbReference type="ARBA" id="ARBA00022989"/>
    </source>
</evidence>
<dbReference type="InterPro" id="IPR007632">
    <property type="entry name" value="Anoctamin"/>
</dbReference>
<keyword evidence="3 5" id="KW-1133">Transmembrane helix</keyword>
<keyword evidence="2 5" id="KW-0812">Transmembrane</keyword>
<dbReference type="EMBL" id="HBFN01018919">
    <property type="protein sequence ID" value="CAD8797387.1"/>
    <property type="molecule type" value="Transcribed_RNA"/>
</dbReference>
<gene>
    <name evidence="7" type="ORF">HTEP1355_LOCUS11028</name>
</gene>
<feature type="transmembrane region" description="Helical" evidence="5">
    <location>
        <begin position="267"/>
        <end position="293"/>
    </location>
</feature>
<feature type="transmembrane region" description="Helical" evidence="5">
    <location>
        <begin position="194"/>
        <end position="213"/>
    </location>
</feature>
<dbReference type="GO" id="GO:0016020">
    <property type="term" value="C:membrane"/>
    <property type="evidence" value="ECO:0007669"/>
    <property type="project" value="UniProtKB-SubCell"/>
</dbReference>
<keyword evidence="4 5" id="KW-0472">Membrane</keyword>
<protein>
    <recommendedName>
        <fullName evidence="6">Anoctamin transmembrane domain-containing protein</fullName>
    </recommendedName>
</protein>
<comment type="subcellular location">
    <subcellularLocation>
        <location evidence="1">Membrane</location>
        <topology evidence="1">Multi-pass membrane protein</topology>
    </subcellularLocation>
</comment>
<feature type="transmembrane region" description="Helical" evidence="5">
    <location>
        <begin position="155"/>
        <end position="182"/>
    </location>
</feature>
<dbReference type="InterPro" id="IPR049452">
    <property type="entry name" value="Anoctamin_TM"/>
</dbReference>
<evidence type="ECO:0000313" key="7">
    <source>
        <dbReference type="EMBL" id="CAD8797387.1"/>
    </source>
</evidence>
<evidence type="ECO:0000256" key="2">
    <source>
        <dbReference type="ARBA" id="ARBA00022692"/>
    </source>
</evidence>
<proteinExistence type="predicted"/>
<sequence length="628" mass="72115">MFVIVSASEKRQKQVAEVMGKRGLLALRLRQVDDEANEERNEGALCPFKAHLTPLYEWSSEGTLFSSYHQTQILEYILNDEDERVMGPQLVQKEVLEPGNTPLDQLVKDGKVRSFFRMHHQSKREELTRKWVWAWRDKQPIEDIREYFGEKIALYFAWLGYYTTMLWIPALCGLVLTVAQAWSHHTTGSMDNPWVPLYCCFTAIWGIVFTAGWKRLELAYQYEWDTKAYEETEQERKEFIQDPHTRQAHCEYKDEVELFPDPTWRSIALCVSAIVVCAFITAVVLVVSAIASFKYRLMQTFEPLGIAPVAKGIGGVMQALSIMLFNRVYQVVLRRLTAFENWRTPTEYEDATIAKDFSFKFVNAYFACFFVAFVQNNVTVYGVDMHCPEWHCMPELTVTLACVFAVQMTVVQTIEVGGPVLKAKHREWSEEREMRRKMGEGAVIAPMSEEEKQSKMEPYDGVFEEYQEMVIQFGYVTLFAAAFPLTAALALLNNCIEIRTDAYKLLQATQRPKHKSCADIGTWGSILDIITTAAILTNCALVGFTSHGLFFYLPDLTPVERVWVTVMIEHALLLFKVILETMLTEAPAEAVAAYERRCFLRDKVLAECEFLEPEEGDVAFFTDDEDDV</sequence>